<dbReference type="RefSeq" id="WP_347504406.1">
    <property type="nucleotide sequence ID" value="NZ_CACVSX010000017.1"/>
</dbReference>
<proteinExistence type="predicted"/>
<gene>
    <name evidence="1" type="ORF">IE37_00897</name>
</gene>
<dbReference type="EMBL" id="QGDI01000003">
    <property type="protein sequence ID" value="PWJ13966.1"/>
    <property type="molecule type" value="Genomic_DNA"/>
</dbReference>
<comment type="caution">
    <text evidence="1">The sequence shown here is derived from an EMBL/GenBank/DDBJ whole genome shotgun (WGS) entry which is preliminary data.</text>
</comment>
<evidence type="ECO:0000313" key="1">
    <source>
        <dbReference type="EMBL" id="PWJ13966.1"/>
    </source>
</evidence>
<dbReference type="Proteomes" id="UP000245720">
    <property type="component" value="Unassembled WGS sequence"/>
</dbReference>
<organism evidence="1 2">
    <name type="scientific">Ruminococcus flavefaciens</name>
    <dbReference type="NCBI Taxonomy" id="1265"/>
    <lineage>
        <taxon>Bacteria</taxon>
        <taxon>Bacillati</taxon>
        <taxon>Bacillota</taxon>
        <taxon>Clostridia</taxon>
        <taxon>Eubacteriales</taxon>
        <taxon>Oscillospiraceae</taxon>
        <taxon>Ruminococcus</taxon>
    </lineage>
</organism>
<accession>A0A315Y102</accession>
<dbReference type="AlphaFoldDB" id="A0A315Y102"/>
<name>A0A315Y102_RUMFL</name>
<reference evidence="1 2" key="1">
    <citation type="submission" date="2018-05" db="EMBL/GenBank/DDBJ databases">
        <title>The Hungate 1000. A catalogue of reference genomes from the rumen microbiome.</title>
        <authorList>
            <person name="Kelly W."/>
        </authorList>
    </citation>
    <scope>NUCLEOTIDE SEQUENCE [LARGE SCALE GENOMIC DNA]</scope>
    <source>
        <strain evidence="1 2">SAb67</strain>
    </source>
</reference>
<sequence length="62" mass="7029">MKIKERVAKLIDVKSIVTLTLTGVFAFMNAAGLDVPENFKTIYIMIIGFYFGTQTNKIKEEK</sequence>
<protein>
    <submittedName>
        <fullName evidence="1">Uncharacterized protein</fullName>
    </submittedName>
</protein>
<evidence type="ECO:0000313" key="2">
    <source>
        <dbReference type="Proteomes" id="UP000245720"/>
    </source>
</evidence>